<dbReference type="Proteomes" id="UP000322983">
    <property type="component" value="Chromosome"/>
</dbReference>
<gene>
    <name evidence="1" type="ORF">IC006_2090</name>
    <name evidence="2" type="ORF">IC007_2099</name>
</gene>
<reference evidence="4" key="1">
    <citation type="submission" date="2018-09" db="EMBL/GenBank/DDBJ databases">
        <title>Complete Genome Sequencing of Sulfolobus sp. JCM 16834.</title>
        <authorList>
            <person name="Kato S."/>
            <person name="Itoh T."/>
            <person name="Ohkuma M."/>
        </authorList>
    </citation>
    <scope>NUCLEOTIDE SEQUENCE [LARGE SCALE GENOMIC DNA]</scope>
    <source>
        <strain evidence="4">IC-007</strain>
    </source>
</reference>
<name>A0A510E4T3_9CREN</name>
<dbReference type="AlphaFoldDB" id="A0A510E4T3"/>
<evidence type="ECO:0000313" key="3">
    <source>
        <dbReference type="Proteomes" id="UP000322983"/>
    </source>
</evidence>
<dbReference type="KEGG" id="step:IC006_2090"/>
<evidence type="ECO:0000313" key="1">
    <source>
        <dbReference type="EMBL" id="BBG24756.1"/>
    </source>
</evidence>
<evidence type="ECO:0000313" key="4">
    <source>
        <dbReference type="Proteomes" id="UP000325030"/>
    </source>
</evidence>
<dbReference type="STRING" id="1294262.GCA_001316085_01783"/>
<keyword evidence="3" id="KW-1185">Reference proteome</keyword>
<dbReference type="EMBL" id="AP018930">
    <property type="protein sequence ID" value="BBG27545.1"/>
    <property type="molecule type" value="Genomic_DNA"/>
</dbReference>
<dbReference type="EMBL" id="AP018929">
    <property type="protein sequence ID" value="BBG24756.1"/>
    <property type="molecule type" value="Genomic_DNA"/>
</dbReference>
<accession>A0A510DWZ9</accession>
<dbReference type="Proteomes" id="UP000325030">
    <property type="component" value="Chromosome"/>
</dbReference>
<sequence length="104" mass="12469">MNFTIKEARLVVKDGKAFLKVVFERGPQHVEPKSSVAVDVNMNEIVVGKDDKHYVRIPTRLHETHHQKSLAENLQKKYQMWRENRRILHRIRSFHQKARRIMED</sequence>
<reference evidence="2 3" key="2">
    <citation type="journal article" date="2020" name="Int. J. Syst. Evol. Microbiol.">
        <title>Sulfuracidifex tepidarius gen. nov., sp. nov. and transfer of Sulfolobus metallicus Huber and Stetter 1992 to the genus Sulfuracidifex as Sulfuracidifex metallicus comb. nov.</title>
        <authorList>
            <person name="Itoh T."/>
            <person name="Miura T."/>
            <person name="Sakai H.D."/>
            <person name="Kato S."/>
            <person name="Ohkuma M."/>
            <person name="Takashina T."/>
        </authorList>
    </citation>
    <scope>NUCLEOTIDE SEQUENCE</scope>
    <source>
        <strain evidence="1 3">IC-006</strain>
        <strain evidence="2">IC-007</strain>
    </source>
</reference>
<protein>
    <submittedName>
        <fullName evidence="2">Uncharacterized protein</fullName>
    </submittedName>
</protein>
<evidence type="ECO:0000313" key="2">
    <source>
        <dbReference type="EMBL" id="BBG27545.1"/>
    </source>
</evidence>
<proteinExistence type="predicted"/>
<accession>A0A510E4T3</accession>
<organism evidence="2 4">
    <name type="scientific">Sulfuracidifex tepidarius</name>
    <dbReference type="NCBI Taxonomy" id="1294262"/>
    <lineage>
        <taxon>Archaea</taxon>
        <taxon>Thermoproteota</taxon>
        <taxon>Thermoprotei</taxon>
        <taxon>Sulfolobales</taxon>
        <taxon>Sulfolobaceae</taxon>
        <taxon>Sulfuracidifex</taxon>
    </lineage>
</organism>